<protein>
    <submittedName>
        <fullName evidence="1">ISPssy transposase</fullName>
    </submittedName>
</protein>
<reference evidence="1 2" key="1">
    <citation type="journal article" date="2011" name="PLoS Pathog.">
        <title>Dynamic evolution of pathogenicity revealed by sequencing and comparative genomics of 19 Pseudomonas syringae isolates.</title>
        <authorList>
            <person name="Baltrus D.A."/>
            <person name="Nishimura M.T."/>
            <person name="Romanchuk A."/>
            <person name="Chang J.H."/>
            <person name="Mukhtar M.S."/>
            <person name="Cherkis K."/>
            <person name="Roach J."/>
            <person name="Grant S.R."/>
            <person name="Jones C.D."/>
            <person name="Dangl J.L."/>
        </authorList>
    </citation>
    <scope>NUCLEOTIDE SEQUENCE [LARGE SCALE GENOMIC DNA]</scope>
    <source>
        <strain evidence="1 2">301020</strain>
    </source>
</reference>
<dbReference type="EMBL" id="AEAG01002919">
    <property type="protein sequence ID" value="EGH26832.1"/>
    <property type="molecule type" value="Genomic_DNA"/>
</dbReference>
<feature type="non-terminal residue" evidence="1">
    <location>
        <position position="37"/>
    </location>
</feature>
<sequence>GYLGDRGLLLRHGTVVDATIIHAPSSIKNKDGKRDPE</sequence>
<evidence type="ECO:0000313" key="1">
    <source>
        <dbReference type="EMBL" id="EGH26832.1"/>
    </source>
</evidence>
<evidence type="ECO:0000313" key="2">
    <source>
        <dbReference type="Proteomes" id="UP000003465"/>
    </source>
</evidence>
<dbReference type="AlphaFoldDB" id="A0A656GLX0"/>
<organism evidence="1 2">
    <name type="scientific">Pseudomonas amygdali pv. mori str. 301020</name>
    <dbReference type="NCBI Taxonomy" id="629261"/>
    <lineage>
        <taxon>Bacteria</taxon>
        <taxon>Pseudomonadati</taxon>
        <taxon>Pseudomonadota</taxon>
        <taxon>Gammaproteobacteria</taxon>
        <taxon>Pseudomonadales</taxon>
        <taxon>Pseudomonadaceae</taxon>
        <taxon>Pseudomonas</taxon>
        <taxon>Pseudomonas amygdali</taxon>
    </lineage>
</organism>
<feature type="non-terminal residue" evidence="1">
    <location>
        <position position="1"/>
    </location>
</feature>
<comment type="caution">
    <text evidence="1">The sequence shown here is derived from an EMBL/GenBank/DDBJ whole genome shotgun (WGS) entry which is preliminary data.</text>
</comment>
<accession>A0A656GLX0</accession>
<name>A0A656GLX0_PSEA0</name>
<proteinExistence type="predicted"/>
<dbReference type="Proteomes" id="UP000003465">
    <property type="component" value="Unassembled WGS sequence"/>
</dbReference>
<gene>
    <name evidence="1" type="ORF">PSYMO_37307</name>
</gene>